<feature type="domain" description="RRM" evidence="3">
    <location>
        <begin position="266"/>
        <end position="354"/>
    </location>
</feature>
<evidence type="ECO:0000256" key="1">
    <source>
        <dbReference type="PROSITE-ProRule" id="PRU00176"/>
    </source>
</evidence>
<evidence type="ECO:0000259" key="3">
    <source>
        <dbReference type="PROSITE" id="PS50102"/>
    </source>
</evidence>
<dbReference type="EMBL" id="CAJNOE010000461">
    <property type="protein sequence ID" value="CAF1227014.1"/>
    <property type="molecule type" value="Genomic_DNA"/>
</dbReference>
<feature type="region of interest" description="Disordered" evidence="2">
    <location>
        <begin position="30"/>
        <end position="54"/>
    </location>
</feature>
<dbReference type="CDD" id="cd00590">
    <property type="entry name" value="RRM_SF"/>
    <property type="match status" value="1"/>
</dbReference>
<dbReference type="SUPFAM" id="SSF54928">
    <property type="entry name" value="RNA-binding domain, RBD"/>
    <property type="match status" value="1"/>
</dbReference>
<dbReference type="AlphaFoldDB" id="A0A819QCI7"/>
<evidence type="ECO:0000313" key="6">
    <source>
        <dbReference type="Proteomes" id="UP000663868"/>
    </source>
</evidence>
<dbReference type="InterPro" id="IPR035979">
    <property type="entry name" value="RBD_domain_sf"/>
</dbReference>
<evidence type="ECO:0000313" key="5">
    <source>
        <dbReference type="EMBL" id="CAF4022832.1"/>
    </source>
</evidence>
<dbReference type="InterPro" id="IPR012677">
    <property type="entry name" value="Nucleotide-bd_a/b_plait_sf"/>
</dbReference>
<evidence type="ECO:0000256" key="2">
    <source>
        <dbReference type="SAM" id="MobiDB-lite"/>
    </source>
</evidence>
<keyword evidence="1" id="KW-0694">RNA-binding</keyword>
<dbReference type="GO" id="GO:0003723">
    <property type="term" value="F:RNA binding"/>
    <property type="evidence" value="ECO:0007669"/>
    <property type="project" value="UniProtKB-UniRule"/>
</dbReference>
<dbReference type="Proteomes" id="UP000663868">
    <property type="component" value="Unassembled WGS sequence"/>
</dbReference>
<dbReference type="EMBL" id="CAJOBB010003137">
    <property type="protein sequence ID" value="CAF4022832.1"/>
    <property type="molecule type" value="Genomic_DNA"/>
</dbReference>
<name>A0A819QCI7_9BILA</name>
<comment type="caution">
    <text evidence="5">The sequence shown here is derived from an EMBL/GenBank/DDBJ whole genome shotgun (WGS) entry which is preliminary data.</text>
</comment>
<dbReference type="Gene3D" id="3.30.70.330">
    <property type="match status" value="1"/>
</dbReference>
<accession>A0A819QCI7</accession>
<reference evidence="5" key="1">
    <citation type="submission" date="2021-02" db="EMBL/GenBank/DDBJ databases">
        <authorList>
            <person name="Nowell W R."/>
        </authorList>
    </citation>
    <scope>NUCLEOTIDE SEQUENCE</scope>
</reference>
<gene>
    <name evidence="4" type="ORF">IZO911_LOCUS30034</name>
    <name evidence="5" type="ORF">KXQ929_LOCUS29786</name>
</gene>
<evidence type="ECO:0000313" key="4">
    <source>
        <dbReference type="EMBL" id="CAF1227014.1"/>
    </source>
</evidence>
<sequence>MEDVQPTVAKHHQSSSSLIILPVQNCSLSQDEEDNSQIQTQIDRNDKSHNTTNEDSFLTTWTKSDFDKYLTELSQIFEGQSSQTDTSMEFLSMFNDIETDNEQVYSVEDLINTSDQISTAISSTSAQNEELTGTVDEYQERSLNSLPSPSITTDTITSEMSIKNNLKKRKRDLIKNRKKTLVVTGLRADINQADLSNYFLGSVQVIMKQCQTSSFKYAFILHGTAEEAKHNFNQPIDYIRLGPECLVKYAGYSSPLPVNHQSYDKQTIAVTNIPENVSEDDLRHLFPNSRILNYCPVRTVERKTVPTGSSNKMKILWGYAFLHYNTVQQAADVIENAQQYKINDRTLHVAFYSKNNQLQSITK</sequence>
<dbReference type="Pfam" id="PF00076">
    <property type="entry name" value="RRM_1"/>
    <property type="match status" value="1"/>
</dbReference>
<protein>
    <recommendedName>
        <fullName evidence="3">RRM domain-containing protein</fullName>
    </recommendedName>
</protein>
<dbReference type="PROSITE" id="PS50102">
    <property type="entry name" value="RRM"/>
    <property type="match status" value="1"/>
</dbReference>
<organism evidence="5 6">
    <name type="scientific">Adineta steineri</name>
    <dbReference type="NCBI Taxonomy" id="433720"/>
    <lineage>
        <taxon>Eukaryota</taxon>
        <taxon>Metazoa</taxon>
        <taxon>Spiralia</taxon>
        <taxon>Gnathifera</taxon>
        <taxon>Rotifera</taxon>
        <taxon>Eurotatoria</taxon>
        <taxon>Bdelloidea</taxon>
        <taxon>Adinetida</taxon>
        <taxon>Adinetidae</taxon>
        <taxon>Adineta</taxon>
    </lineage>
</organism>
<proteinExistence type="predicted"/>
<dbReference type="SMART" id="SM00360">
    <property type="entry name" value="RRM"/>
    <property type="match status" value="2"/>
</dbReference>
<dbReference type="Proteomes" id="UP000663860">
    <property type="component" value="Unassembled WGS sequence"/>
</dbReference>
<dbReference type="InterPro" id="IPR000504">
    <property type="entry name" value="RRM_dom"/>
</dbReference>